<feature type="transmembrane region" description="Helical" evidence="6">
    <location>
        <begin position="757"/>
        <end position="780"/>
    </location>
</feature>
<protein>
    <submittedName>
        <fullName evidence="9">ABC transporter permease</fullName>
    </submittedName>
</protein>
<evidence type="ECO:0000259" key="8">
    <source>
        <dbReference type="Pfam" id="PF12704"/>
    </source>
</evidence>
<comment type="subcellular location">
    <subcellularLocation>
        <location evidence="1">Cell membrane</location>
        <topology evidence="1">Multi-pass membrane protein</topology>
    </subcellularLocation>
</comment>
<keyword evidence="5 6" id="KW-0472">Membrane</keyword>
<dbReference type="InterPro" id="IPR050250">
    <property type="entry name" value="Macrolide_Exporter_MacB"/>
</dbReference>
<feature type="transmembrane region" description="Helical" evidence="6">
    <location>
        <begin position="378"/>
        <end position="401"/>
    </location>
</feature>
<dbReference type="InterPro" id="IPR003838">
    <property type="entry name" value="ABC3_permease_C"/>
</dbReference>
<dbReference type="EMBL" id="JAQQKW010000006">
    <property type="protein sequence ID" value="MDC7694976.1"/>
    <property type="molecule type" value="Genomic_DNA"/>
</dbReference>
<dbReference type="Pfam" id="PF12704">
    <property type="entry name" value="MacB_PCD"/>
    <property type="match status" value="1"/>
</dbReference>
<keyword evidence="2" id="KW-1003">Cell membrane</keyword>
<comment type="caution">
    <text evidence="9">The sequence shown here is derived from an EMBL/GenBank/DDBJ whole genome shotgun (WGS) entry which is preliminary data.</text>
</comment>
<feature type="domain" description="MacB-like periplasmic core" evidence="8">
    <location>
        <begin position="23"/>
        <end position="242"/>
    </location>
</feature>
<dbReference type="PANTHER" id="PTHR30572:SF18">
    <property type="entry name" value="ABC-TYPE MACROLIDE FAMILY EXPORT SYSTEM PERMEASE COMPONENT 2"/>
    <property type="match status" value="1"/>
</dbReference>
<feature type="transmembrane region" description="Helical" evidence="6">
    <location>
        <begin position="20"/>
        <end position="43"/>
    </location>
</feature>
<feature type="transmembrane region" description="Helical" evidence="6">
    <location>
        <begin position="285"/>
        <end position="309"/>
    </location>
</feature>
<evidence type="ECO:0000256" key="3">
    <source>
        <dbReference type="ARBA" id="ARBA00022692"/>
    </source>
</evidence>
<evidence type="ECO:0000256" key="1">
    <source>
        <dbReference type="ARBA" id="ARBA00004651"/>
    </source>
</evidence>
<keyword evidence="10" id="KW-1185">Reference proteome</keyword>
<evidence type="ECO:0000256" key="6">
    <source>
        <dbReference type="SAM" id="Phobius"/>
    </source>
</evidence>
<feature type="transmembrane region" description="Helical" evidence="6">
    <location>
        <begin position="422"/>
        <end position="441"/>
    </location>
</feature>
<proteinExistence type="predicted"/>
<dbReference type="RefSeq" id="WP_272741677.1">
    <property type="nucleotide sequence ID" value="NZ_JAQQKW010000006.1"/>
</dbReference>
<dbReference type="Proteomes" id="UP001216595">
    <property type="component" value="Unassembled WGS sequence"/>
</dbReference>
<name>A0ABT5IHQ1_9CAUL</name>
<evidence type="ECO:0000259" key="7">
    <source>
        <dbReference type="Pfam" id="PF02687"/>
    </source>
</evidence>
<evidence type="ECO:0000313" key="9">
    <source>
        <dbReference type="EMBL" id="MDC7694976.1"/>
    </source>
</evidence>
<reference evidence="9 10" key="1">
    <citation type="submission" date="2023-01" db="EMBL/GenBank/DDBJ databases">
        <title>Novel species of the genus Asticcacaulis isolated from rivers.</title>
        <authorList>
            <person name="Lu H."/>
        </authorList>
    </citation>
    <scope>NUCLEOTIDE SEQUENCE [LARGE SCALE GENOMIC DNA]</scope>
    <source>
        <strain evidence="9 10">DXS10W</strain>
    </source>
</reference>
<feature type="domain" description="ABC3 transporter permease C-terminal" evidence="7">
    <location>
        <begin position="290"/>
        <end position="402"/>
    </location>
</feature>
<sequence>MKNARHDFGLLFRSVARRWGVYALMMAGTGLALTLTLIVGLFIHSELSFDRFIRGSDRVYLVSALYGLENKPLVGSDITPAGVARWMRADMAEARQVTRLSPVEWPLSTPRRIARERFFWADPNLFEVLDLPAVAGDLKTALRARDSIVMTQRMARAYFGDQNPLGRSLTTRDNRRLRVTAILRDFPANTHLDRELFVSGGYPYSVLSLHDANPTYLWSICYTYVKLRSDVGPEAVARQLTRLTHQNWQGPNNIPVSYELIALKDLHLHERGDLQMKARGHVDTLLALALVAVVILLIACANYAGLVLAETDERGAEMGLLSALGAGRAHLLATVLRESLIVHLLSLLLALALTERLLPHLNHSLNLDLRLWSAPPGLMGLMLLLTVALALLSALLPAIIVTAPSPVRRARMRTRPPQRWQGWVIAQFTLVISLLIAAQVVSRQWDYALDSAPGFDGQHVAIVDLSDNPWINRAFLNEIRQLKGVDSVAQAFGAPTSNFVRPALVRGKDGRLLSFTRTSVSPEFLGVYGIPLRAGRNLDHTFSEVVAPKDILINETAVRALGFASPREALGHVLGYETDRTHMQSRIIGVVPDIRFSTVHYATPPMMIDGFDRFFTHFSIRVKPSNEAETLRQIDQIWLRHTGGTEPIERQGFRDYLRSQYHDLHQQVAVSRLVAGVAILLSALGLMGLCVFLTRHQSRELAIRKALGAHFGDLLLYRIRPFLLPLLIANIAAWPLAGLVLQQWLETFAAHMTLTPLPFVQASLVTSASALGAILLHAMWSNRRVRIAFLRQDV</sequence>
<dbReference type="InterPro" id="IPR025857">
    <property type="entry name" value="MacB_PCD"/>
</dbReference>
<organism evidence="9 10">
    <name type="scientific">Asticcacaulis currens</name>
    <dbReference type="NCBI Taxonomy" id="2984210"/>
    <lineage>
        <taxon>Bacteria</taxon>
        <taxon>Pseudomonadati</taxon>
        <taxon>Pseudomonadota</taxon>
        <taxon>Alphaproteobacteria</taxon>
        <taxon>Caulobacterales</taxon>
        <taxon>Caulobacteraceae</taxon>
        <taxon>Asticcacaulis</taxon>
    </lineage>
</organism>
<feature type="transmembrane region" description="Helical" evidence="6">
    <location>
        <begin position="715"/>
        <end position="737"/>
    </location>
</feature>
<keyword evidence="4 6" id="KW-1133">Transmembrane helix</keyword>
<accession>A0ABT5IHQ1</accession>
<feature type="domain" description="ABC3 transporter permease C-terminal" evidence="7">
    <location>
        <begin position="673"/>
        <end position="776"/>
    </location>
</feature>
<dbReference type="Pfam" id="PF02687">
    <property type="entry name" value="FtsX"/>
    <property type="match status" value="2"/>
</dbReference>
<evidence type="ECO:0000256" key="5">
    <source>
        <dbReference type="ARBA" id="ARBA00023136"/>
    </source>
</evidence>
<feature type="transmembrane region" description="Helical" evidence="6">
    <location>
        <begin position="673"/>
        <end position="694"/>
    </location>
</feature>
<evidence type="ECO:0000256" key="4">
    <source>
        <dbReference type="ARBA" id="ARBA00022989"/>
    </source>
</evidence>
<evidence type="ECO:0000313" key="10">
    <source>
        <dbReference type="Proteomes" id="UP001216595"/>
    </source>
</evidence>
<gene>
    <name evidence="9" type="ORF">PQU94_11860</name>
</gene>
<feature type="transmembrane region" description="Helical" evidence="6">
    <location>
        <begin position="340"/>
        <end position="358"/>
    </location>
</feature>
<dbReference type="PANTHER" id="PTHR30572">
    <property type="entry name" value="MEMBRANE COMPONENT OF TRANSPORTER-RELATED"/>
    <property type="match status" value="1"/>
</dbReference>
<evidence type="ECO:0000256" key="2">
    <source>
        <dbReference type="ARBA" id="ARBA00022475"/>
    </source>
</evidence>
<keyword evidence="3 6" id="KW-0812">Transmembrane</keyword>